<dbReference type="EMBL" id="MU118273">
    <property type="protein sequence ID" value="KAF9643153.1"/>
    <property type="molecule type" value="Genomic_DNA"/>
</dbReference>
<dbReference type="Proteomes" id="UP000886501">
    <property type="component" value="Unassembled WGS sequence"/>
</dbReference>
<protein>
    <submittedName>
        <fullName evidence="1">Uncharacterized protein</fullName>
    </submittedName>
</protein>
<gene>
    <name evidence="1" type="ORF">BDM02DRAFT_3192107</name>
</gene>
<accession>A0ACB6Z0Q6</accession>
<reference evidence="1" key="1">
    <citation type="submission" date="2019-10" db="EMBL/GenBank/DDBJ databases">
        <authorList>
            <consortium name="DOE Joint Genome Institute"/>
            <person name="Kuo A."/>
            <person name="Miyauchi S."/>
            <person name="Kiss E."/>
            <person name="Drula E."/>
            <person name="Kohler A."/>
            <person name="Sanchez-Garcia M."/>
            <person name="Andreopoulos B."/>
            <person name="Barry K.W."/>
            <person name="Bonito G."/>
            <person name="Buee M."/>
            <person name="Carver A."/>
            <person name="Chen C."/>
            <person name="Cichocki N."/>
            <person name="Clum A."/>
            <person name="Culley D."/>
            <person name="Crous P.W."/>
            <person name="Fauchery L."/>
            <person name="Girlanda M."/>
            <person name="Hayes R."/>
            <person name="Keri Z."/>
            <person name="Labutti K."/>
            <person name="Lipzen A."/>
            <person name="Lombard V."/>
            <person name="Magnuson J."/>
            <person name="Maillard F."/>
            <person name="Morin E."/>
            <person name="Murat C."/>
            <person name="Nolan M."/>
            <person name="Ohm R."/>
            <person name="Pangilinan J."/>
            <person name="Pereira M."/>
            <person name="Perotto S."/>
            <person name="Peter M."/>
            <person name="Riley R."/>
            <person name="Sitrit Y."/>
            <person name="Stielow B."/>
            <person name="Szollosi G."/>
            <person name="Zifcakova L."/>
            <person name="Stursova M."/>
            <person name="Spatafora J.W."/>
            <person name="Tedersoo L."/>
            <person name="Vaario L.-M."/>
            <person name="Yamada A."/>
            <person name="Yan M."/>
            <person name="Wang P."/>
            <person name="Xu J."/>
            <person name="Bruns T."/>
            <person name="Baldrian P."/>
            <person name="Vilgalys R."/>
            <person name="Henrissat B."/>
            <person name="Grigoriev I.V."/>
            <person name="Hibbett D."/>
            <person name="Nagy L.G."/>
            <person name="Martin F.M."/>
        </authorList>
    </citation>
    <scope>NUCLEOTIDE SEQUENCE</scope>
    <source>
        <strain evidence="1">P2</strain>
    </source>
</reference>
<reference evidence="1" key="2">
    <citation type="journal article" date="2020" name="Nat. Commun.">
        <title>Large-scale genome sequencing of mycorrhizal fungi provides insights into the early evolution of symbiotic traits.</title>
        <authorList>
            <person name="Miyauchi S."/>
            <person name="Kiss E."/>
            <person name="Kuo A."/>
            <person name="Drula E."/>
            <person name="Kohler A."/>
            <person name="Sanchez-Garcia M."/>
            <person name="Morin E."/>
            <person name="Andreopoulos B."/>
            <person name="Barry K.W."/>
            <person name="Bonito G."/>
            <person name="Buee M."/>
            <person name="Carver A."/>
            <person name="Chen C."/>
            <person name="Cichocki N."/>
            <person name="Clum A."/>
            <person name="Culley D."/>
            <person name="Crous P.W."/>
            <person name="Fauchery L."/>
            <person name="Girlanda M."/>
            <person name="Hayes R.D."/>
            <person name="Keri Z."/>
            <person name="LaButti K."/>
            <person name="Lipzen A."/>
            <person name="Lombard V."/>
            <person name="Magnuson J."/>
            <person name="Maillard F."/>
            <person name="Murat C."/>
            <person name="Nolan M."/>
            <person name="Ohm R.A."/>
            <person name="Pangilinan J."/>
            <person name="Pereira M.F."/>
            <person name="Perotto S."/>
            <person name="Peter M."/>
            <person name="Pfister S."/>
            <person name="Riley R."/>
            <person name="Sitrit Y."/>
            <person name="Stielow J.B."/>
            <person name="Szollosi G."/>
            <person name="Zifcakova L."/>
            <person name="Stursova M."/>
            <person name="Spatafora J.W."/>
            <person name="Tedersoo L."/>
            <person name="Vaario L.M."/>
            <person name="Yamada A."/>
            <person name="Yan M."/>
            <person name="Wang P."/>
            <person name="Xu J."/>
            <person name="Bruns T."/>
            <person name="Baldrian P."/>
            <person name="Vilgalys R."/>
            <person name="Dunand C."/>
            <person name="Henrissat B."/>
            <person name="Grigoriev I.V."/>
            <person name="Hibbett D."/>
            <person name="Nagy L.G."/>
            <person name="Martin F.M."/>
        </authorList>
    </citation>
    <scope>NUCLEOTIDE SEQUENCE</scope>
    <source>
        <strain evidence="1">P2</strain>
    </source>
</reference>
<organism evidence="1 2">
    <name type="scientific">Thelephora ganbajun</name>
    <name type="common">Ganba fungus</name>
    <dbReference type="NCBI Taxonomy" id="370292"/>
    <lineage>
        <taxon>Eukaryota</taxon>
        <taxon>Fungi</taxon>
        <taxon>Dikarya</taxon>
        <taxon>Basidiomycota</taxon>
        <taxon>Agaricomycotina</taxon>
        <taxon>Agaricomycetes</taxon>
        <taxon>Thelephorales</taxon>
        <taxon>Thelephoraceae</taxon>
        <taxon>Thelephora</taxon>
    </lineage>
</organism>
<keyword evidence="2" id="KW-1185">Reference proteome</keyword>
<name>A0ACB6Z0Q6_THEGA</name>
<proteinExistence type="predicted"/>
<sequence>MPVLSLSELPGLVGLFLNATIALLIQWFYSGMSTKSLADVQHLIDDVIMHEDFRAEDLHGINFAQEVKKLDAFESSFEGKGWKESSVKIRVPCPGYECDETEAQEFEVPGVLHRDLVDIIKITCQDPDTFNSFHIVPFKEMWKPSESAEPIRLYREAYTSDEMVNVYEEVQNIPPDPSSPNIENVVIEILVYSDATQLAQFSTASAHPVYSFFGNLSKYICCQPGSHVAHHTAYFPQLPDLFTDWYRETFGQDPSDETITHCKRELIHVVWTLILNAAFMMAYEFGILVCFADKIVCRVFPHLFAYMADYPEK</sequence>
<comment type="caution">
    <text evidence="1">The sequence shown here is derived from an EMBL/GenBank/DDBJ whole genome shotgun (WGS) entry which is preliminary data.</text>
</comment>
<evidence type="ECO:0000313" key="1">
    <source>
        <dbReference type="EMBL" id="KAF9643153.1"/>
    </source>
</evidence>
<evidence type="ECO:0000313" key="2">
    <source>
        <dbReference type="Proteomes" id="UP000886501"/>
    </source>
</evidence>